<feature type="coiled-coil region" evidence="1">
    <location>
        <begin position="94"/>
        <end position="121"/>
    </location>
</feature>
<gene>
    <name evidence="2" type="ORF">EVAR_99186_1</name>
</gene>
<keyword evidence="3" id="KW-1185">Reference proteome</keyword>
<sequence>MSFGVRVRHVPQTAWCTASGYGNYLNVPTATSIPLSVAALDDHIVMDFTEKASPLMPSAEQQEKFNAWLAAYKRNEKCDIDVYGKPTEKQLQDLERVRSISKELQDNIQELEKRVVTEDEVAAMTAPAEDVHFTDQHEFMSGEAVNESDQVADFMSAKEEEKQRLTSGKAAKSEIQNFYKDQCVFLTGGTGFLGKVCTSTYFCLYVTESLNVKNTNFEMTNRTKSFYGNQKPLAIAWDSALNLNTGRTSGDGVSSPRPAYTQRQGLVADNFAIRHKDGRVKCEAVSAARSTARALKIIIIGRAEKTAKCDIDCDTTVLRVQTKSEKLSKCEPQP</sequence>
<evidence type="ECO:0000256" key="1">
    <source>
        <dbReference type="SAM" id="Coils"/>
    </source>
</evidence>
<dbReference type="AlphaFoldDB" id="A0A4C1YTD5"/>
<organism evidence="2 3">
    <name type="scientific">Eumeta variegata</name>
    <name type="common">Bagworm moth</name>
    <name type="synonym">Eumeta japonica</name>
    <dbReference type="NCBI Taxonomy" id="151549"/>
    <lineage>
        <taxon>Eukaryota</taxon>
        <taxon>Metazoa</taxon>
        <taxon>Ecdysozoa</taxon>
        <taxon>Arthropoda</taxon>
        <taxon>Hexapoda</taxon>
        <taxon>Insecta</taxon>
        <taxon>Pterygota</taxon>
        <taxon>Neoptera</taxon>
        <taxon>Endopterygota</taxon>
        <taxon>Lepidoptera</taxon>
        <taxon>Glossata</taxon>
        <taxon>Ditrysia</taxon>
        <taxon>Tineoidea</taxon>
        <taxon>Psychidae</taxon>
        <taxon>Oiketicinae</taxon>
        <taxon>Eumeta</taxon>
    </lineage>
</organism>
<evidence type="ECO:0000313" key="3">
    <source>
        <dbReference type="Proteomes" id="UP000299102"/>
    </source>
</evidence>
<comment type="caution">
    <text evidence="2">The sequence shown here is derived from an EMBL/GenBank/DDBJ whole genome shotgun (WGS) entry which is preliminary data.</text>
</comment>
<proteinExistence type="predicted"/>
<dbReference type="Gene3D" id="3.40.50.720">
    <property type="entry name" value="NAD(P)-binding Rossmann-like Domain"/>
    <property type="match status" value="1"/>
</dbReference>
<reference evidence="2 3" key="1">
    <citation type="journal article" date="2019" name="Commun. Biol.">
        <title>The bagworm genome reveals a unique fibroin gene that provides high tensile strength.</title>
        <authorList>
            <person name="Kono N."/>
            <person name="Nakamura H."/>
            <person name="Ohtoshi R."/>
            <person name="Tomita M."/>
            <person name="Numata K."/>
            <person name="Arakawa K."/>
        </authorList>
    </citation>
    <scope>NUCLEOTIDE SEQUENCE [LARGE SCALE GENOMIC DNA]</scope>
</reference>
<evidence type="ECO:0000313" key="2">
    <source>
        <dbReference type="EMBL" id="GBP78152.1"/>
    </source>
</evidence>
<name>A0A4C1YTD5_EUMVA</name>
<dbReference type="Proteomes" id="UP000299102">
    <property type="component" value="Unassembled WGS sequence"/>
</dbReference>
<dbReference type="OrthoDB" id="7398818at2759"/>
<protein>
    <submittedName>
        <fullName evidence="2">Uncharacterized protein</fullName>
    </submittedName>
</protein>
<keyword evidence="1" id="KW-0175">Coiled coil</keyword>
<accession>A0A4C1YTD5</accession>
<dbReference type="EMBL" id="BGZK01001359">
    <property type="protein sequence ID" value="GBP78152.1"/>
    <property type="molecule type" value="Genomic_DNA"/>
</dbReference>